<proteinExistence type="predicted"/>
<name>B6G7N6_9ACTN</name>
<keyword evidence="2" id="KW-1185">Reference proteome</keyword>
<dbReference type="Proteomes" id="UP000003560">
    <property type="component" value="Unassembled WGS sequence"/>
</dbReference>
<protein>
    <submittedName>
        <fullName evidence="1">Uncharacterized protein</fullName>
    </submittedName>
</protein>
<evidence type="ECO:0000313" key="2">
    <source>
        <dbReference type="Proteomes" id="UP000003560"/>
    </source>
</evidence>
<comment type="caution">
    <text evidence="1">The sequence shown here is derived from an EMBL/GenBank/DDBJ whole genome shotgun (WGS) entry which is preliminary data.</text>
</comment>
<gene>
    <name evidence="1" type="ORF">COLSTE_00075</name>
</gene>
<sequence>MQAWCLLLNRRLSLIMPSKRLFSQMNLGANEVRRLHAKRRCA</sequence>
<reference evidence="1 2" key="1">
    <citation type="submission" date="2008-10" db="EMBL/GenBank/DDBJ databases">
        <title>Draft genome sequence of Collinsella stercoris (DSM 13279).</title>
        <authorList>
            <person name="Sudarsanam P."/>
            <person name="Ley R."/>
            <person name="Guruge J."/>
            <person name="Turnbaugh P.J."/>
            <person name="Mahowald M."/>
            <person name="Liep D."/>
            <person name="Gordon J."/>
        </authorList>
    </citation>
    <scope>NUCLEOTIDE SEQUENCE [LARGE SCALE GENOMIC DNA]</scope>
    <source>
        <strain evidence="1 2">DSM 13279</strain>
    </source>
</reference>
<dbReference type="EMBL" id="ABXJ01000006">
    <property type="protein sequence ID" value="EEA91732.1"/>
    <property type="molecule type" value="Genomic_DNA"/>
</dbReference>
<organism evidence="1 2">
    <name type="scientific">Collinsella stercoris DSM 13279</name>
    <dbReference type="NCBI Taxonomy" id="445975"/>
    <lineage>
        <taxon>Bacteria</taxon>
        <taxon>Bacillati</taxon>
        <taxon>Actinomycetota</taxon>
        <taxon>Coriobacteriia</taxon>
        <taxon>Coriobacteriales</taxon>
        <taxon>Coriobacteriaceae</taxon>
        <taxon>Collinsella</taxon>
    </lineage>
</organism>
<dbReference type="AlphaFoldDB" id="B6G7N6"/>
<dbReference type="HOGENOM" id="CLU_3250018_0_0_11"/>
<reference evidence="1 2" key="2">
    <citation type="submission" date="2008-10" db="EMBL/GenBank/DDBJ databases">
        <authorList>
            <person name="Fulton L."/>
            <person name="Clifton S."/>
            <person name="Fulton B."/>
            <person name="Xu J."/>
            <person name="Minx P."/>
            <person name="Pepin K.H."/>
            <person name="Johnson M."/>
            <person name="Thiruvilangam P."/>
            <person name="Bhonagiri V."/>
            <person name="Nash W.E."/>
            <person name="Mardis E.R."/>
            <person name="Wilson R.K."/>
        </authorList>
    </citation>
    <scope>NUCLEOTIDE SEQUENCE [LARGE SCALE GENOMIC DNA]</scope>
    <source>
        <strain evidence="1 2">DSM 13279</strain>
    </source>
</reference>
<accession>B6G7N6</accession>
<evidence type="ECO:0000313" key="1">
    <source>
        <dbReference type="EMBL" id="EEA91732.1"/>
    </source>
</evidence>